<protein>
    <submittedName>
        <fullName evidence="2">2-oxoglutarate and iron-dependent oxygenase domain-containing protein 3-like protein</fullName>
    </submittedName>
</protein>
<reference evidence="2 3" key="1">
    <citation type="journal article" date="2018" name="Gigascience">
        <title>Genomes of trombidid mites reveal novel predicted allergens and laterally-transferred genes associated with secondary metabolism.</title>
        <authorList>
            <person name="Dong X."/>
            <person name="Chaisiri K."/>
            <person name="Xia D."/>
            <person name="Armstrong S.D."/>
            <person name="Fang Y."/>
            <person name="Donnelly M.J."/>
            <person name="Kadowaki T."/>
            <person name="McGarry J.W."/>
            <person name="Darby A.C."/>
            <person name="Makepeace B.L."/>
        </authorList>
    </citation>
    <scope>NUCLEOTIDE SEQUENCE [LARGE SCALE GENOMIC DNA]</scope>
    <source>
        <strain evidence="2">UoL-WK</strain>
    </source>
</reference>
<comment type="caution">
    <text evidence="2">The sequence shown here is derived from an EMBL/GenBank/DDBJ whole genome shotgun (WGS) entry which is preliminary data.</text>
</comment>
<dbReference type="AlphaFoldDB" id="A0A3S3NN66"/>
<dbReference type="STRING" id="1965070.A0A3S3NN66"/>
<dbReference type="OrthoDB" id="6493262at2759"/>
<gene>
    <name evidence="2" type="ORF">B4U79_09830</name>
</gene>
<feature type="non-terminal residue" evidence="2">
    <location>
        <position position="1"/>
    </location>
</feature>
<feature type="domain" description="Prolyl 4-hydroxylase alpha subunit Fe(2+) 2OG dioxygenase" evidence="1">
    <location>
        <begin position="114"/>
        <end position="186"/>
    </location>
</feature>
<dbReference type="InterPro" id="IPR044862">
    <property type="entry name" value="Pro_4_hyd_alph_FE2OG_OXY"/>
</dbReference>
<dbReference type="InterPro" id="IPR039210">
    <property type="entry name" value="OGFOD3"/>
</dbReference>
<dbReference type="Pfam" id="PF13640">
    <property type="entry name" value="2OG-FeII_Oxy_3"/>
    <property type="match status" value="1"/>
</dbReference>
<evidence type="ECO:0000313" key="3">
    <source>
        <dbReference type="Proteomes" id="UP000285301"/>
    </source>
</evidence>
<keyword evidence="3" id="KW-1185">Reference proteome</keyword>
<dbReference type="GO" id="GO:0016020">
    <property type="term" value="C:membrane"/>
    <property type="evidence" value="ECO:0007669"/>
    <property type="project" value="TreeGrafter"/>
</dbReference>
<organism evidence="2 3">
    <name type="scientific">Dinothrombium tinctorium</name>
    <dbReference type="NCBI Taxonomy" id="1965070"/>
    <lineage>
        <taxon>Eukaryota</taxon>
        <taxon>Metazoa</taxon>
        <taxon>Ecdysozoa</taxon>
        <taxon>Arthropoda</taxon>
        <taxon>Chelicerata</taxon>
        <taxon>Arachnida</taxon>
        <taxon>Acari</taxon>
        <taxon>Acariformes</taxon>
        <taxon>Trombidiformes</taxon>
        <taxon>Prostigmata</taxon>
        <taxon>Anystina</taxon>
        <taxon>Parasitengona</taxon>
        <taxon>Trombidioidea</taxon>
        <taxon>Trombidiidae</taxon>
        <taxon>Dinothrombium</taxon>
    </lineage>
</organism>
<evidence type="ECO:0000313" key="2">
    <source>
        <dbReference type="EMBL" id="RWR98482.1"/>
    </source>
</evidence>
<accession>A0A3S3NN66</accession>
<evidence type="ECO:0000259" key="1">
    <source>
        <dbReference type="Pfam" id="PF13640"/>
    </source>
</evidence>
<name>A0A3S3NN66_9ACAR</name>
<dbReference type="PANTHER" id="PTHR14650:SF1">
    <property type="entry name" value="2-OXOGLUTARATE AND IRON-DEPENDENT OXYGENASE DOMAIN-CONTAINING PROTEIN 3"/>
    <property type="match status" value="1"/>
</dbReference>
<proteinExistence type="predicted"/>
<dbReference type="Proteomes" id="UP000285301">
    <property type="component" value="Unassembled WGS sequence"/>
</dbReference>
<dbReference type="EMBL" id="NCKU01021682">
    <property type="protein sequence ID" value="RWR98482.1"/>
    <property type="molecule type" value="Genomic_DNA"/>
</dbReference>
<dbReference type="PANTHER" id="PTHR14650">
    <property type="entry name" value="PROLYL HYDROXYLASE-RELATED"/>
    <property type="match status" value="1"/>
</dbReference>
<dbReference type="Gene3D" id="2.60.120.620">
    <property type="entry name" value="q2cbj1_9rhob like domain"/>
    <property type="match status" value="1"/>
</dbReference>
<sequence>PLHCGTMVSDMIIDAHEALKLRDLVKISIQSIGYSRKNYPESLNIKRVRLYEIFVRGERKGFFNESHFEIIKKVSEIVKRAVSLTFGLPEQKLFFAPISEATRFKSVTEFQEFRHVDKVRAPTLVVTSIIWLSTSGDHFTGGELEFLTDSPILLEPKLGRFAAWTSSYENPHAVREMKDGERYALLFAFTIDENVGHATMTDLRKWYHQP</sequence>